<keyword evidence="5" id="KW-0663">Pyridoxal phosphate</keyword>
<dbReference type="PANTHER" id="PTHR42790">
    <property type="entry name" value="AMINOTRANSFERASE"/>
    <property type="match status" value="1"/>
</dbReference>
<comment type="similarity">
    <text evidence="2">Belongs to the class-I pyridoxal-phosphate-dependent aminotransferase family.</text>
</comment>
<dbReference type="InterPro" id="IPR015424">
    <property type="entry name" value="PyrdxlP-dep_Trfase"/>
</dbReference>
<evidence type="ECO:0000256" key="5">
    <source>
        <dbReference type="ARBA" id="ARBA00022898"/>
    </source>
</evidence>
<reference evidence="7" key="1">
    <citation type="submission" date="2020-01" db="EMBL/GenBank/DDBJ databases">
        <title>Development of genomics and gene disruption for Polysphondylium violaceum indicates a role for the polyketide synthase stlB in stalk morphogenesis.</title>
        <authorList>
            <person name="Narita B."/>
            <person name="Kawabe Y."/>
            <person name="Kin K."/>
            <person name="Saito T."/>
            <person name="Gibbs R."/>
            <person name="Kuspa A."/>
            <person name="Muzny D."/>
            <person name="Queller D."/>
            <person name="Richards S."/>
            <person name="Strassman J."/>
            <person name="Sucgang R."/>
            <person name="Worley K."/>
            <person name="Schaap P."/>
        </authorList>
    </citation>
    <scope>NUCLEOTIDE SEQUENCE</scope>
    <source>
        <strain evidence="7">QSvi11</strain>
    </source>
</reference>
<dbReference type="InterPro" id="IPR015421">
    <property type="entry name" value="PyrdxlP-dep_Trfase_major"/>
</dbReference>
<dbReference type="GO" id="GO:1901605">
    <property type="term" value="P:alpha-amino acid metabolic process"/>
    <property type="evidence" value="ECO:0007669"/>
    <property type="project" value="TreeGrafter"/>
</dbReference>
<sequence length="431" mass="48496">MDMNNQIKDYSTFISKRGSLKKPSPIREIIQLVNLPGMISLGGGLPNNSTFPFKSLTVELKDGTSLELKGSDLDEALQYSASYGLVKLNKWLKDLQVRNHKLNAETAGKEWNLLISNGSQEAISMAIEVLCDDGDSIISEQPTYSGTLSILRPLQLNIVGIEIDQFGMIPSKLEDTLANWDHSKHKFPRVIYLIPTGQNPSGSTMNLERKKALYNICSKYNLLIFEDDPYYYLQFGELNDNSSDTKLDLGESLISMDVDGRVLRFDSFSKILSSGLRLGFVTGPQYLVEKIQFHEQSASLHASGLSQAVAQALLYRWGFENWDKHLLSIQNFYRQRRNTFISLIEKHLKGLVEYNAPTAGMFVWMKLNGVTDTKSLISEKAIEKKVLLVPGIAFYPDQTQPSPYVRASFSVATEEQMDEALKRLSSLIKDQ</sequence>
<dbReference type="FunFam" id="3.40.640.10:FF:000071">
    <property type="entry name" value="Kynurenine/alpha-aminoadipate aminotransferase, mitochondrial"/>
    <property type="match status" value="1"/>
</dbReference>
<comment type="caution">
    <text evidence="7">The sequence shown here is derived from an EMBL/GenBank/DDBJ whole genome shotgun (WGS) entry which is preliminary data.</text>
</comment>
<dbReference type="GO" id="GO:0005759">
    <property type="term" value="C:mitochondrial matrix"/>
    <property type="evidence" value="ECO:0007669"/>
    <property type="project" value="UniProtKB-ARBA"/>
</dbReference>
<evidence type="ECO:0000256" key="4">
    <source>
        <dbReference type="ARBA" id="ARBA00022679"/>
    </source>
</evidence>
<gene>
    <name evidence="7" type="ORF">CYY_006195</name>
</gene>
<dbReference type="AlphaFoldDB" id="A0A8J4PSM7"/>
<comment type="cofactor">
    <cofactor evidence="1">
        <name>pyridoxal 5'-phosphate</name>
        <dbReference type="ChEBI" id="CHEBI:597326"/>
    </cofactor>
</comment>
<dbReference type="OrthoDB" id="691673at2759"/>
<protein>
    <recommendedName>
        <fullName evidence="6">Aminotransferase class I/classII large domain-containing protein</fullName>
    </recommendedName>
</protein>
<dbReference type="GO" id="GO:0047536">
    <property type="term" value="F:2-aminoadipate transaminase activity"/>
    <property type="evidence" value="ECO:0007669"/>
    <property type="project" value="UniProtKB-ARBA"/>
</dbReference>
<evidence type="ECO:0000256" key="3">
    <source>
        <dbReference type="ARBA" id="ARBA00022576"/>
    </source>
</evidence>
<dbReference type="CDD" id="cd00609">
    <property type="entry name" value="AAT_like"/>
    <property type="match status" value="1"/>
</dbReference>
<evidence type="ECO:0000256" key="1">
    <source>
        <dbReference type="ARBA" id="ARBA00001933"/>
    </source>
</evidence>
<keyword evidence="4" id="KW-0808">Transferase</keyword>
<evidence type="ECO:0000313" key="8">
    <source>
        <dbReference type="Proteomes" id="UP000695562"/>
    </source>
</evidence>
<dbReference type="FunFam" id="3.90.1150.10:FF:000166">
    <property type="entry name" value="Kynurenine/alpha-aminoadipate aminotransferase, mitochondrial"/>
    <property type="match status" value="1"/>
</dbReference>
<accession>A0A8J4PSM7</accession>
<name>A0A8J4PSM7_9MYCE</name>
<dbReference type="GO" id="GO:0030170">
    <property type="term" value="F:pyridoxal phosphate binding"/>
    <property type="evidence" value="ECO:0007669"/>
    <property type="project" value="InterPro"/>
</dbReference>
<dbReference type="SUPFAM" id="SSF53383">
    <property type="entry name" value="PLP-dependent transferases"/>
    <property type="match status" value="1"/>
</dbReference>
<dbReference type="PANTHER" id="PTHR42790:SF19">
    <property type="entry name" value="KYNURENINE_ALPHA-AMINOADIPATE AMINOTRANSFERASE, MITOCHONDRIAL"/>
    <property type="match status" value="1"/>
</dbReference>
<dbReference type="InterPro" id="IPR050859">
    <property type="entry name" value="Class-I_PLP-dep_aminotransf"/>
</dbReference>
<evidence type="ECO:0000256" key="2">
    <source>
        <dbReference type="ARBA" id="ARBA00007441"/>
    </source>
</evidence>
<keyword evidence="8" id="KW-1185">Reference proteome</keyword>
<dbReference type="Proteomes" id="UP000695562">
    <property type="component" value="Unassembled WGS sequence"/>
</dbReference>
<dbReference type="Pfam" id="PF00155">
    <property type="entry name" value="Aminotran_1_2"/>
    <property type="match status" value="1"/>
</dbReference>
<keyword evidence="3" id="KW-0032">Aminotransferase</keyword>
<dbReference type="EMBL" id="AJWJ01000275">
    <property type="protein sequence ID" value="KAF2072486.1"/>
    <property type="molecule type" value="Genomic_DNA"/>
</dbReference>
<dbReference type="Gene3D" id="3.40.640.10">
    <property type="entry name" value="Type I PLP-dependent aspartate aminotransferase-like (Major domain)"/>
    <property type="match status" value="1"/>
</dbReference>
<dbReference type="GO" id="GO:0047315">
    <property type="term" value="F:kynurenine-glyoxylate transaminase activity"/>
    <property type="evidence" value="ECO:0007669"/>
    <property type="project" value="UniProtKB-ARBA"/>
</dbReference>
<dbReference type="InterPro" id="IPR004839">
    <property type="entry name" value="Aminotransferase_I/II_large"/>
</dbReference>
<organism evidence="7 8">
    <name type="scientific">Polysphondylium violaceum</name>
    <dbReference type="NCBI Taxonomy" id="133409"/>
    <lineage>
        <taxon>Eukaryota</taxon>
        <taxon>Amoebozoa</taxon>
        <taxon>Evosea</taxon>
        <taxon>Eumycetozoa</taxon>
        <taxon>Dictyostelia</taxon>
        <taxon>Dictyosteliales</taxon>
        <taxon>Dictyosteliaceae</taxon>
        <taxon>Polysphondylium</taxon>
    </lineage>
</organism>
<proteinExistence type="inferred from homology"/>
<evidence type="ECO:0000313" key="7">
    <source>
        <dbReference type="EMBL" id="KAF2072486.1"/>
    </source>
</evidence>
<feature type="domain" description="Aminotransferase class I/classII large" evidence="6">
    <location>
        <begin position="73"/>
        <end position="424"/>
    </location>
</feature>
<evidence type="ECO:0000259" key="6">
    <source>
        <dbReference type="Pfam" id="PF00155"/>
    </source>
</evidence>